<protein>
    <submittedName>
        <fullName evidence="1">Uncharacterized protein</fullName>
    </submittedName>
</protein>
<dbReference type="AlphaFoldDB" id="A0A1H3K2S9"/>
<dbReference type="Proteomes" id="UP000198640">
    <property type="component" value="Unassembled WGS sequence"/>
</dbReference>
<dbReference type="OrthoDB" id="8550051at2"/>
<organism evidence="1 2">
    <name type="scientific">Nitrosomonas halophila</name>
    <dbReference type="NCBI Taxonomy" id="44576"/>
    <lineage>
        <taxon>Bacteria</taxon>
        <taxon>Pseudomonadati</taxon>
        <taxon>Pseudomonadota</taxon>
        <taxon>Betaproteobacteria</taxon>
        <taxon>Nitrosomonadales</taxon>
        <taxon>Nitrosomonadaceae</taxon>
        <taxon>Nitrosomonas</taxon>
    </lineage>
</organism>
<reference evidence="1 2" key="1">
    <citation type="submission" date="2016-10" db="EMBL/GenBank/DDBJ databases">
        <authorList>
            <person name="de Groot N.N."/>
        </authorList>
    </citation>
    <scope>NUCLEOTIDE SEQUENCE [LARGE SCALE GENOMIC DNA]</scope>
    <source>
        <strain evidence="1 2">Nm1</strain>
    </source>
</reference>
<dbReference type="EMBL" id="FNOY01000037">
    <property type="protein sequence ID" value="SDY46055.1"/>
    <property type="molecule type" value="Genomic_DNA"/>
</dbReference>
<evidence type="ECO:0000313" key="2">
    <source>
        <dbReference type="Proteomes" id="UP000198640"/>
    </source>
</evidence>
<dbReference type="STRING" id="44576.SAMN05421881_10378"/>
<gene>
    <name evidence="1" type="ORF">SAMN05421881_10378</name>
</gene>
<keyword evidence="2" id="KW-1185">Reference proteome</keyword>
<evidence type="ECO:0000313" key="1">
    <source>
        <dbReference type="EMBL" id="SDY46055.1"/>
    </source>
</evidence>
<proteinExistence type="predicted"/>
<sequence length="119" mass="13477">MLIIRDPTSTSTINDPGIRNLAETRFSQVLGGETYDYNQHGYMIVVEPTDSLRDLEAETCCAISDDPMFEVLEEHECCYEMLFIHNDEGFAITLFIPKHNIDADLLKLCTQYAVPATVK</sequence>
<name>A0A1H3K2S9_9PROT</name>
<dbReference type="RefSeq" id="WP_090414509.1">
    <property type="nucleotide sequence ID" value="NZ_FNOY01000037.1"/>
</dbReference>
<accession>A0A1H3K2S9</accession>